<organism evidence="9 10">
    <name type="scientific">Nocardia terrae</name>
    <dbReference type="NCBI Taxonomy" id="2675851"/>
    <lineage>
        <taxon>Bacteria</taxon>
        <taxon>Bacillati</taxon>
        <taxon>Actinomycetota</taxon>
        <taxon>Actinomycetes</taxon>
        <taxon>Mycobacteriales</taxon>
        <taxon>Nocardiaceae</taxon>
        <taxon>Nocardia</taxon>
    </lineage>
</organism>
<keyword evidence="7 8" id="KW-0560">Oxidoreductase</keyword>
<dbReference type="Proteomes" id="UP000466794">
    <property type="component" value="Unassembled WGS sequence"/>
</dbReference>
<keyword evidence="6 8" id="KW-0274">FAD</keyword>
<dbReference type="PANTHER" id="PTHR43104:SF2">
    <property type="entry name" value="L-2-HYDROXYGLUTARATE DEHYDROGENASE, MITOCHONDRIAL"/>
    <property type="match status" value="1"/>
</dbReference>
<dbReference type="InterPro" id="IPR036188">
    <property type="entry name" value="FAD/NAD-bd_sf"/>
</dbReference>
<dbReference type="NCBIfam" id="NF003606">
    <property type="entry name" value="PRK05257.2-1"/>
    <property type="match status" value="1"/>
</dbReference>
<dbReference type="InterPro" id="IPR006231">
    <property type="entry name" value="MQO"/>
</dbReference>
<gene>
    <name evidence="8 9" type="primary">mqo</name>
    <name evidence="9" type="ORF">GPX89_34890</name>
</gene>
<comment type="catalytic activity">
    <reaction evidence="1 8">
        <text>(S)-malate + a quinone = a quinol + oxaloacetate</text>
        <dbReference type="Rhea" id="RHEA:46012"/>
        <dbReference type="ChEBI" id="CHEBI:15589"/>
        <dbReference type="ChEBI" id="CHEBI:16452"/>
        <dbReference type="ChEBI" id="CHEBI:24646"/>
        <dbReference type="ChEBI" id="CHEBI:132124"/>
        <dbReference type="EC" id="1.1.5.4"/>
    </reaction>
</comment>
<name>A0A7K1V6Y5_9NOCA</name>
<reference evidence="9 10" key="1">
    <citation type="submission" date="2019-12" db="EMBL/GenBank/DDBJ databases">
        <title>Nocardia sp. nov. ET3-3 isolated from soil.</title>
        <authorList>
            <person name="Kanchanasin P."/>
            <person name="Tanasupawat S."/>
            <person name="Yuki M."/>
            <person name="Kudo T."/>
        </authorList>
    </citation>
    <scope>NUCLEOTIDE SEQUENCE [LARGE SCALE GENOMIC DNA]</scope>
    <source>
        <strain evidence="9 10">ET3-3</strain>
    </source>
</reference>
<accession>A0A7K1V6Y5</accession>
<dbReference type="GO" id="GO:0006099">
    <property type="term" value="P:tricarboxylic acid cycle"/>
    <property type="evidence" value="ECO:0007669"/>
    <property type="project" value="UniProtKB-UniRule"/>
</dbReference>
<evidence type="ECO:0000256" key="6">
    <source>
        <dbReference type="ARBA" id="ARBA00022827"/>
    </source>
</evidence>
<evidence type="ECO:0000313" key="9">
    <source>
        <dbReference type="EMBL" id="MVU82405.1"/>
    </source>
</evidence>
<evidence type="ECO:0000256" key="4">
    <source>
        <dbReference type="ARBA" id="ARBA00022532"/>
    </source>
</evidence>
<evidence type="ECO:0000256" key="5">
    <source>
        <dbReference type="ARBA" id="ARBA00022630"/>
    </source>
</evidence>
<dbReference type="GO" id="GO:0047545">
    <property type="term" value="F:(S)-2-hydroxyglutarate dehydrogenase activity"/>
    <property type="evidence" value="ECO:0007669"/>
    <property type="project" value="TreeGrafter"/>
</dbReference>
<dbReference type="NCBIfam" id="NF003611">
    <property type="entry name" value="PRK05257.3-2"/>
    <property type="match status" value="1"/>
</dbReference>
<comment type="cofactor">
    <cofactor evidence="2 8">
        <name>FAD</name>
        <dbReference type="ChEBI" id="CHEBI:57692"/>
    </cofactor>
</comment>
<dbReference type="HAMAP" id="MF_00212">
    <property type="entry name" value="MQO"/>
    <property type="match status" value="1"/>
</dbReference>
<evidence type="ECO:0000313" key="10">
    <source>
        <dbReference type="Proteomes" id="UP000466794"/>
    </source>
</evidence>
<proteinExistence type="inferred from homology"/>
<sequence length="491" mass="53018">MTEHVDVAIIGAGIMGATFGAIVRMVQPDWSIAVYERLNDVAQESSGSWNNAGTGHAGLCELNYSPQRADGSIDIAKAIEVNEKFQVSRQFWAYAVEHSMLREPGRFINAVDHFSFVEGAENVKYLRRRYDTLAPNPLFADLRYSADPDVLADRLPLMAADRGAAAETAVSWSGAGTDVDFGELTRQLLEFLGRTAPIHLGCEVTSLARADPGWRLSLRDRRSGRRSTVQARFVFVGAGGRTLSLLRNARVRAVRHVGGFPVSAQFLRCTDPDVVRAHDAKVFGLPAPGAPPMAARHLDTRIVNGKRELQFGAYSGWSPRFLQHGSALDFPRSVGPGNAIPLLRVAIENRPLLRFLIEDVTQSMRGRLRALRAFAPGTEADDWESITAGQRVQSVLSDGGLRSGALEFGTSVATADDGSLAGFLGTLPGASGAVSAVLDLLGRCFPDKQAQWEPVIRRMIPSHGRALNSDPVLCGEVSAWTGSALGLRPPA</sequence>
<dbReference type="AlphaFoldDB" id="A0A7K1V6Y5"/>
<keyword evidence="10" id="KW-1185">Reference proteome</keyword>
<evidence type="ECO:0000256" key="7">
    <source>
        <dbReference type="ARBA" id="ARBA00023002"/>
    </source>
</evidence>
<dbReference type="NCBIfam" id="TIGR01320">
    <property type="entry name" value="mal_quin_oxido"/>
    <property type="match status" value="1"/>
</dbReference>
<comment type="caution">
    <text evidence="9">The sequence shown here is derived from an EMBL/GenBank/DDBJ whole genome shotgun (WGS) entry which is preliminary data.</text>
</comment>
<dbReference type="Gene3D" id="3.50.50.60">
    <property type="entry name" value="FAD/NAD(P)-binding domain"/>
    <property type="match status" value="1"/>
</dbReference>
<dbReference type="SUPFAM" id="SSF51905">
    <property type="entry name" value="FAD/NAD(P)-binding domain"/>
    <property type="match status" value="1"/>
</dbReference>
<dbReference type="EC" id="1.1.5.4" evidence="8"/>
<protein>
    <recommendedName>
        <fullName evidence="8">Probable malate:quinone oxidoreductase</fullName>
        <ecNumber evidence="8">1.1.5.4</ecNumber>
    </recommendedName>
    <alternativeName>
        <fullName evidence="8">MQO</fullName>
    </alternativeName>
    <alternativeName>
        <fullName evidence="8">Malate dehydrogenase [quinone]</fullName>
    </alternativeName>
</protein>
<evidence type="ECO:0000256" key="1">
    <source>
        <dbReference type="ARBA" id="ARBA00001139"/>
    </source>
</evidence>
<evidence type="ECO:0000256" key="8">
    <source>
        <dbReference type="HAMAP-Rule" id="MF_00212"/>
    </source>
</evidence>
<keyword evidence="5 8" id="KW-0285">Flavoprotein</keyword>
<dbReference type="GO" id="GO:0008924">
    <property type="term" value="F:L-malate dehydrogenase (quinone) activity"/>
    <property type="evidence" value="ECO:0007669"/>
    <property type="project" value="UniProtKB-UniRule"/>
</dbReference>
<dbReference type="UniPathway" id="UPA00223">
    <property type="reaction ID" value="UER01008"/>
</dbReference>
<comment type="similarity">
    <text evidence="8">Belongs to the MQO family.</text>
</comment>
<keyword evidence="4 8" id="KW-0816">Tricarboxylic acid cycle</keyword>
<evidence type="ECO:0000256" key="3">
    <source>
        <dbReference type="ARBA" id="ARBA00005012"/>
    </source>
</evidence>
<evidence type="ECO:0000256" key="2">
    <source>
        <dbReference type="ARBA" id="ARBA00001974"/>
    </source>
</evidence>
<comment type="pathway">
    <text evidence="3 8">Carbohydrate metabolism; tricarboxylic acid cycle; oxaloacetate from (S)-malate (quinone route): step 1/1.</text>
</comment>
<dbReference type="EMBL" id="WRPP01000009">
    <property type="protein sequence ID" value="MVU82405.1"/>
    <property type="molecule type" value="Genomic_DNA"/>
</dbReference>
<dbReference type="Pfam" id="PF06039">
    <property type="entry name" value="Mqo"/>
    <property type="match status" value="1"/>
</dbReference>
<dbReference type="PANTHER" id="PTHR43104">
    <property type="entry name" value="L-2-HYDROXYGLUTARATE DEHYDROGENASE, MITOCHONDRIAL"/>
    <property type="match status" value="1"/>
</dbReference>